<dbReference type="Proteomes" id="UP000053675">
    <property type="component" value="Unassembled WGS sequence"/>
</dbReference>
<accession>A0A084UE75</accession>
<dbReference type="InterPro" id="IPR003749">
    <property type="entry name" value="ThiS/MoaD-like"/>
</dbReference>
<evidence type="ECO:0000313" key="2">
    <source>
        <dbReference type="Proteomes" id="UP000053675"/>
    </source>
</evidence>
<dbReference type="PATRIC" id="fig|472175.3.peg.2298"/>
<dbReference type="STRING" id="472175.EL18_02308"/>
<gene>
    <name evidence="1" type="ORF">EL18_02308</name>
</gene>
<dbReference type="NCBIfam" id="TIGR01683">
    <property type="entry name" value="thiS"/>
    <property type="match status" value="1"/>
</dbReference>
<organism evidence="1 2">
    <name type="scientific">Nitratireductor basaltis</name>
    <dbReference type="NCBI Taxonomy" id="472175"/>
    <lineage>
        <taxon>Bacteria</taxon>
        <taxon>Pseudomonadati</taxon>
        <taxon>Pseudomonadota</taxon>
        <taxon>Alphaproteobacteria</taxon>
        <taxon>Hyphomicrobiales</taxon>
        <taxon>Phyllobacteriaceae</taxon>
        <taxon>Nitratireductor</taxon>
    </lineage>
</organism>
<dbReference type="PANTHER" id="PTHR34472:SF1">
    <property type="entry name" value="SULFUR CARRIER PROTEIN THIS"/>
    <property type="match status" value="1"/>
</dbReference>
<dbReference type="PANTHER" id="PTHR34472">
    <property type="entry name" value="SULFUR CARRIER PROTEIN THIS"/>
    <property type="match status" value="1"/>
</dbReference>
<comment type="caution">
    <text evidence="1">The sequence shown here is derived from an EMBL/GenBank/DDBJ whole genome shotgun (WGS) entry which is preliminary data.</text>
</comment>
<dbReference type="InterPro" id="IPR010035">
    <property type="entry name" value="Thi_S"/>
</dbReference>
<dbReference type="SUPFAM" id="SSF54285">
    <property type="entry name" value="MoaD/ThiS"/>
    <property type="match status" value="1"/>
</dbReference>
<dbReference type="Gene3D" id="3.10.20.30">
    <property type="match status" value="1"/>
</dbReference>
<name>A0A084UE75_9HYPH</name>
<dbReference type="OrthoDB" id="197113at2"/>
<dbReference type="InterPro" id="IPR016155">
    <property type="entry name" value="Mopterin_synth/thiamin_S_b"/>
</dbReference>
<sequence length="65" mass="7198">MKLIINGCEAQVSATRLDALIRELDHQDQWVATAVNGTMVPRDRRDAHALKEGDRVEILSPMQGG</sequence>
<reference evidence="1 2" key="1">
    <citation type="submission" date="2014-05" db="EMBL/GenBank/DDBJ databases">
        <title>Draft Genome Sequence of Nitratireductor basaltis Strain UMTGB225, A Marine Bacterium Isolated from Green Barrel Tunicate.</title>
        <authorList>
            <person name="Gan H.Y."/>
        </authorList>
    </citation>
    <scope>NUCLEOTIDE SEQUENCE [LARGE SCALE GENOMIC DNA]</scope>
    <source>
        <strain evidence="1 2">UMTGB225</strain>
    </source>
</reference>
<dbReference type="EMBL" id="JMQM01000001">
    <property type="protein sequence ID" value="KFB11261.1"/>
    <property type="molecule type" value="Genomic_DNA"/>
</dbReference>
<dbReference type="eggNOG" id="COG2104">
    <property type="taxonomic scope" value="Bacteria"/>
</dbReference>
<dbReference type="RefSeq" id="WP_036483015.1">
    <property type="nucleotide sequence ID" value="NZ_JMQM01000001.1"/>
</dbReference>
<protein>
    <submittedName>
        <fullName evidence="1">Sulfur carrier protein ThiS</fullName>
    </submittedName>
</protein>
<keyword evidence="2" id="KW-1185">Reference proteome</keyword>
<proteinExistence type="predicted"/>
<dbReference type="CDD" id="cd00565">
    <property type="entry name" value="Ubl_ThiS"/>
    <property type="match status" value="1"/>
</dbReference>
<evidence type="ECO:0000313" key="1">
    <source>
        <dbReference type="EMBL" id="KFB11261.1"/>
    </source>
</evidence>
<dbReference type="InterPro" id="IPR012675">
    <property type="entry name" value="Beta-grasp_dom_sf"/>
</dbReference>
<dbReference type="Pfam" id="PF02597">
    <property type="entry name" value="ThiS"/>
    <property type="match status" value="1"/>
</dbReference>
<dbReference type="AlphaFoldDB" id="A0A084UE75"/>